<keyword evidence="5" id="KW-0378">Hydrolase</keyword>
<dbReference type="Proteomes" id="UP000245539">
    <property type="component" value="Unassembled WGS sequence"/>
</dbReference>
<evidence type="ECO:0000256" key="1">
    <source>
        <dbReference type="ARBA" id="ARBA00011738"/>
    </source>
</evidence>
<dbReference type="Gene3D" id="2.60.120.480">
    <property type="entry name" value="Ureidoglycolate hydrolase"/>
    <property type="match status" value="1"/>
</dbReference>
<dbReference type="PANTHER" id="PTHR21221">
    <property type="entry name" value="UREIDOGLYCOLATE HYDROLASE"/>
    <property type="match status" value="1"/>
</dbReference>
<dbReference type="InterPro" id="IPR024060">
    <property type="entry name" value="Ureidoglycolate_lyase_dom_sf"/>
</dbReference>
<evidence type="ECO:0000256" key="2">
    <source>
        <dbReference type="ARBA" id="ARBA00022631"/>
    </source>
</evidence>
<evidence type="ECO:0000256" key="3">
    <source>
        <dbReference type="ARBA" id="ARBA00023239"/>
    </source>
</evidence>
<dbReference type="PANTHER" id="PTHR21221:SF1">
    <property type="entry name" value="UREIDOGLYCOLATE LYASE"/>
    <property type="match status" value="1"/>
</dbReference>
<dbReference type="PIRSF" id="PIRSF017306">
    <property type="entry name" value="Ureidogly_hydro"/>
    <property type="match status" value="1"/>
</dbReference>
<dbReference type="GO" id="GO:0050385">
    <property type="term" value="F:ureidoglycolate lyase activity"/>
    <property type="evidence" value="ECO:0007669"/>
    <property type="project" value="UniProtKB-EC"/>
</dbReference>
<dbReference type="AlphaFoldDB" id="A0A317C2C8"/>
<dbReference type="OrthoDB" id="9804602at2"/>
<dbReference type="GO" id="GO:0004848">
    <property type="term" value="F:ureidoglycolate hydrolase activity"/>
    <property type="evidence" value="ECO:0007669"/>
    <property type="project" value="UniProtKB-EC"/>
</dbReference>
<dbReference type="EC" id="3.5.1.116" evidence="5"/>
<proteinExistence type="predicted"/>
<dbReference type="GO" id="GO:0006144">
    <property type="term" value="P:purine nucleobase metabolic process"/>
    <property type="evidence" value="ECO:0007669"/>
    <property type="project" value="UniProtKB-KW"/>
</dbReference>
<evidence type="ECO:0000313" key="6">
    <source>
        <dbReference type="Proteomes" id="UP000245539"/>
    </source>
</evidence>
<name>A0A317C2C8_9GAMM</name>
<evidence type="ECO:0000256" key="4">
    <source>
        <dbReference type="ARBA" id="ARBA00047684"/>
    </source>
</evidence>
<comment type="caution">
    <text evidence="5">The sequence shown here is derived from an EMBL/GenBank/DDBJ whole genome shotgun (WGS) entry which is preliminary data.</text>
</comment>
<organism evidence="5 6">
    <name type="scientific">Leucothrix pacifica</name>
    <dbReference type="NCBI Taxonomy" id="1247513"/>
    <lineage>
        <taxon>Bacteria</taxon>
        <taxon>Pseudomonadati</taxon>
        <taxon>Pseudomonadota</taxon>
        <taxon>Gammaproteobacteria</taxon>
        <taxon>Thiotrichales</taxon>
        <taxon>Thiotrichaceae</taxon>
        <taxon>Leucothrix</taxon>
    </lineage>
</organism>
<dbReference type="NCBIfam" id="NF009932">
    <property type="entry name" value="PRK13395.1"/>
    <property type="match status" value="1"/>
</dbReference>
<dbReference type="EMBL" id="QGKM01000086">
    <property type="protein sequence ID" value="PWQ92507.1"/>
    <property type="molecule type" value="Genomic_DNA"/>
</dbReference>
<keyword evidence="6" id="KW-1185">Reference proteome</keyword>
<protein>
    <submittedName>
        <fullName evidence="5">Ureidoglycolate lyase</fullName>
        <ecNumber evidence="5">3.5.1.116</ecNumber>
    </submittedName>
</protein>
<dbReference type="Pfam" id="PF04115">
    <property type="entry name" value="Ureidogly_lyase"/>
    <property type="match status" value="1"/>
</dbReference>
<comment type="catalytic activity">
    <reaction evidence="4">
        <text>(S)-ureidoglycolate = urea + glyoxylate</text>
        <dbReference type="Rhea" id="RHEA:11304"/>
        <dbReference type="ChEBI" id="CHEBI:16199"/>
        <dbReference type="ChEBI" id="CHEBI:36655"/>
        <dbReference type="ChEBI" id="CHEBI:57296"/>
        <dbReference type="EC" id="4.3.2.3"/>
    </reaction>
</comment>
<reference evidence="5 6" key="1">
    <citation type="submission" date="2018-05" db="EMBL/GenBank/DDBJ databases">
        <title>Leucothrix arctica sp. nov., isolated from Arctic seawater.</title>
        <authorList>
            <person name="Choi A."/>
            <person name="Baek K."/>
        </authorList>
    </citation>
    <scope>NUCLEOTIDE SEQUENCE [LARGE SCALE GENOMIC DNA]</scope>
    <source>
        <strain evidence="5 6">JCM 18388</strain>
    </source>
</reference>
<dbReference type="SUPFAM" id="SSF51182">
    <property type="entry name" value="RmlC-like cupins"/>
    <property type="match status" value="1"/>
</dbReference>
<dbReference type="GO" id="GO:0000256">
    <property type="term" value="P:allantoin catabolic process"/>
    <property type="evidence" value="ECO:0007669"/>
    <property type="project" value="InterPro"/>
</dbReference>
<dbReference type="InterPro" id="IPR047233">
    <property type="entry name" value="UAH_cupin"/>
</dbReference>
<dbReference type="CDD" id="cd20298">
    <property type="entry name" value="cupin_UAH"/>
    <property type="match status" value="1"/>
</dbReference>
<keyword evidence="2" id="KW-0659">Purine metabolism</keyword>
<keyword evidence="3 5" id="KW-0456">Lyase</keyword>
<dbReference type="RefSeq" id="WP_109839586.1">
    <property type="nucleotide sequence ID" value="NZ_QGKM01000086.1"/>
</dbReference>
<evidence type="ECO:0000313" key="5">
    <source>
        <dbReference type="EMBL" id="PWQ92507.1"/>
    </source>
</evidence>
<gene>
    <name evidence="5" type="ORF">DKW60_20800</name>
</gene>
<accession>A0A317C2C8</accession>
<dbReference type="InterPro" id="IPR007247">
    <property type="entry name" value="Ureidogly_lyase"/>
</dbReference>
<sequence>MSQPITLTIEPLTQTAFAPYGDVIETEDRDSMPMNAGMAQRFHALADVDVIGEEGRGIISLVEAKLFEMPKTVTFVERHPLGSQAFIPMDDTPFLVVVAPPTDKVDLNQMKAFITNGRQGINYHRGTWHHVLLTPFAPMRFICVDRAGKGNNCEEFWFSEGEQPYLSQS</sequence>
<dbReference type="InterPro" id="IPR011051">
    <property type="entry name" value="RmlC_Cupin_sf"/>
</dbReference>
<comment type="subunit">
    <text evidence="1">Homodimer.</text>
</comment>